<gene>
    <name evidence="2" type="ORF">T02_9726</name>
</gene>
<feature type="region of interest" description="Disordered" evidence="1">
    <location>
        <begin position="73"/>
        <end position="97"/>
    </location>
</feature>
<dbReference type="EMBL" id="JYDW01000046">
    <property type="protein sequence ID" value="KRZ59187.1"/>
    <property type="molecule type" value="Genomic_DNA"/>
</dbReference>
<evidence type="ECO:0000256" key="1">
    <source>
        <dbReference type="SAM" id="MobiDB-lite"/>
    </source>
</evidence>
<feature type="compositionally biased region" description="Polar residues" evidence="1">
    <location>
        <begin position="73"/>
        <end position="90"/>
    </location>
</feature>
<sequence>MVIFERMGGQGHAFQRTTAEATAAAAKAKAKAVAAVHKFKISIICWTIVCHSSSAMTDAIDGFQLASLFKTANNQPSGQSRQSNDFSISLKNDHPSH</sequence>
<proteinExistence type="predicted"/>
<name>A0A0V1LI76_9BILA</name>
<accession>A0A0V1LI76</accession>
<keyword evidence="3" id="KW-1185">Reference proteome</keyword>
<reference evidence="2 3" key="1">
    <citation type="submission" date="2015-05" db="EMBL/GenBank/DDBJ databases">
        <title>Evolution of Trichinella species and genotypes.</title>
        <authorList>
            <person name="Korhonen P.K."/>
            <person name="Edoardo P."/>
            <person name="Giuseppe L.R."/>
            <person name="Gasser R.B."/>
        </authorList>
    </citation>
    <scope>NUCLEOTIDE SEQUENCE [LARGE SCALE GENOMIC DNA]</scope>
    <source>
        <strain evidence="2">ISS10</strain>
    </source>
</reference>
<dbReference type="AlphaFoldDB" id="A0A0V1LI76"/>
<evidence type="ECO:0000313" key="3">
    <source>
        <dbReference type="Proteomes" id="UP000054721"/>
    </source>
</evidence>
<dbReference type="Proteomes" id="UP000054721">
    <property type="component" value="Unassembled WGS sequence"/>
</dbReference>
<comment type="caution">
    <text evidence="2">The sequence shown here is derived from an EMBL/GenBank/DDBJ whole genome shotgun (WGS) entry which is preliminary data.</text>
</comment>
<protein>
    <submittedName>
        <fullName evidence="2">Uncharacterized protein</fullName>
    </submittedName>
</protein>
<dbReference type="OrthoDB" id="5920098at2759"/>
<evidence type="ECO:0000313" key="2">
    <source>
        <dbReference type="EMBL" id="KRZ59187.1"/>
    </source>
</evidence>
<organism evidence="2 3">
    <name type="scientific">Trichinella nativa</name>
    <dbReference type="NCBI Taxonomy" id="6335"/>
    <lineage>
        <taxon>Eukaryota</taxon>
        <taxon>Metazoa</taxon>
        <taxon>Ecdysozoa</taxon>
        <taxon>Nematoda</taxon>
        <taxon>Enoplea</taxon>
        <taxon>Dorylaimia</taxon>
        <taxon>Trichinellida</taxon>
        <taxon>Trichinellidae</taxon>
        <taxon>Trichinella</taxon>
    </lineage>
</organism>